<dbReference type="Proteomes" id="UP000054562">
    <property type="component" value="Unassembled WGS sequence"/>
</dbReference>
<reference evidence="3" key="2">
    <citation type="submission" date="2015-07" db="EMBL/GenBank/DDBJ databases">
        <title>The genome sequence of Plasmodium falciparum IGH-CR14.</title>
        <authorList>
            <consortium name="The Broad Institute Genome Sequencing Platform"/>
            <person name="Volkman S.K."/>
            <person name="Neafsey D.E."/>
            <person name="Dash A.P."/>
            <person name="Chitnis C.E."/>
            <person name="Hartl D.L."/>
            <person name="Young S.K."/>
            <person name="Kodira C.D."/>
            <person name="Zeng Q."/>
            <person name="Koehrsen M."/>
            <person name="Godfrey P."/>
            <person name="Alvarado L."/>
            <person name="Berlin A."/>
            <person name="Borenstein D."/>
            <person name="Chen Z."/>
            <person name="Engels R."/>
            <person name="Freedman E."/>
            <person name="Gellesch M."/>
            <person name="Goldberg J."/>
            <person name="Griggs A."/>
            <person name="Gujja S."/>
            <person name="Heiman D."/>
            <person name="Hepburn T."/>
            <person name="Howarth C."/>
            <person name="Jen D."/>
            <person name="Larson L."/>
            <person name="Lewis B."/>
            <person name="Mehta T."/>
            <person name="Park D."/>
            <person name="Pearson M."/>
            <person name="Roberts A."/>
            <person name="Saif S."/>
            <person name="Shea T."/>
            <person name="Shenoy N."/>
            <person name="Sisk P."/>
            <person name="Stolte C."/>
            <person name="Sykes S."/>
            <person name="Walk T."/>
            <person name="White J."/>
            <person name="Yandava C."/>
            <person name="Wirth D.F."/>
            <person name="Nusbaum C."/>
            <person name="Birren B."/>
        </authorList>
    </citation>
    <scope>NUCLEOTIDE SEQUENCE [LARGE SCALE GENOMIC DNA]</scope>
    <source>
        <strain evidence="3">IGH-CR14</strain>
    </source>
</reference>
<name>A0A0L1IHA0_PLAFA</name>
<dbReference type="OrthoDB" id="10485782at2759"/>
<sequence length="242" mass="27620">MYKPDIERLKQLNEEYKKEELRVAKLKDNMFKIYQFILYLIPNTIYYTIEFINNIPEVELSLPNSLYEIMEEKVHKYQIGGYVLGFGLLAGIGKSIHSIVATPSVCIKYATVLAKYVALKFQCSKILASSVNAVSNVSRAAVCQEKLEFLEVACSAATTSPDPATKIVAIIIIVILVIILLVYLYYVIKKSGILENEHVQKVIAPIQTFFDKYINKINNFFKDMINYKKPSKPNKNKGKFKK</sequence>
<dbReference type="AlphaFoldDB" id="A0A0L1IHA0"/>
<organism evidence="2 3">
    <name type="scientific">Plasmodium falciparum IGH-CR14</name>
    <dbReference type="NCBI Taxonomy" id="580059"/>
    <lineage>
        <taxon>Eukaryota</taxon>
        <taxon>Sar</taxon>
        <taxon>Alveolata</taxon>
        <taxon>Apicomplexa</taxon>
        <taxon>Aconoidasida</taxon>
        <taxon>Haemosporida</taxon>
        <taxon>Plasmodiidae</taxon>
        <taxon>Plasmodium</taxon>
        <taxon>Plasmodium (Laverania)</taxon>
    </lineage>
</organism>
<reference evidence="3" key="1">
    <citation type="submission" date="2015-07" db="EMBL/GenBank/DDBJ databases">
        <title>Annotation of Plasmodium falciparum IGH-CR14.</title>
        <authorList>
            <consortium name="The Broad Institute Genome Sequencing Platform"/>
            <person name="Volkman S.K."/>
            <person name="Neafsey D.E."/>
            <person name="Dash A.P."/>
            <person name="Chitnis C.E."/>
            <person name="Hartl D.L."/>
            <person name="Young S.K."/>
            <person name="Zeng Q."/>
            <person name="Koehrsen M."/>
            <person name="Alvarado L."/>
            <person name="Berlin A."/>
            <person name="Borenstein D."/>
            <person name="Chapman S.B."/>
            <person name="Chen Z."/>
            <person name="Engels R."/>
            <person name="Freedman E."/>
            <person name="Gellesch M."/>
            <person name="Goldberg J."/>
            <person name="Griggs A."/>
            <person name="Gujja S."/>
            <person name="Heilman E.R."/>
            <person name="Heiman D.I."/>
            <person name="Howarth C."/>
            <person name="Jen D."/>
            <person name="Larson L."/>
            <person name="Mehta T."/>
            <person name="Neiman D."/>
            <person name="Park D."/>
            <person name="Pearson M."/>
            <person name="Roberts A."/>
            <person name="Saif S."/>
            <person name="Shea T."/>
            <person name="Shenoy N."/>
            <person name="Sisk P."/>
            <person name="Stolte C."/>
            <person name="Sykes S."/>
            <person name="Walk T."/>
            <person name="White J."/>
            <person name="Yandava C."/>
            <person name="Haas B."/>
            <person name="Henn M.R."/>
            <person name="Nusbaum C."/>
            <person name="Birren B."/>
        </authorList>
    </citation>
    <scope>NUCLEOTIDE SEQUENCE [LARGE SCALE GENOMIC DNA]</scope>
    <source>
        <strain evidence="3">IGH-CR14</strain>
    </source>
</reference>
<keyword evidence="1" id="KW-0812">Transmembrane</keyword>
<keyword evidence="1" id="KW-0472">Membrane</keyword>
<evidence type="ECO:0000256" key="1">
    <source>
        <dbReference type="SAM" id="Phobius"/>
    </source>
</evidence>
<evidence type="ECO:0000313" key="3">
    <source>
        <dbReference type="Proteomes" id="UP000054562"/>
    </source>
</evidence>
<keyword evidence="1" id="KW-1133">Transmembrane helix</keyword>
<protein>
    <submittedName>
        <fullName evidence="2">Uncharacterized protein</fullName>
    </submittedName>
</protein>
<evidence type="ECO:0000313" key="2">
    <source>
        <dbReference type="EMBL" id="KNG78902.1"/>
    </source>
</evidence>
<proteinExistence type="predicted"/>
<feature type="transmembrane region" description="Helical" evidence="1">
    <location>
        <begin position="167"/>
        <end position="188"/>
    </location>
</feature>
<dbReference type="EMBL" id="GG665793">
    <property type="protein sequence ID" value="KNG78902.1"/>
    <property type="molecule type" value="Genomic_DNA"/>
</dbReference>
<accession>A0A0L1IHA0</accession>
<gene>
    <name evidence="2" type="ORF">PFMG_05035</name>
</gene>